<evidence type="ECO:0000256" key="5">
    <source>
        <dbReference type="PROSITE-ProRule" id="PRU01091"/>
    </source>
</evidence>
<evidence type="ECO:0000313" key="7">
    <source>
        <dbReference type="EMBL" id="GLZ80127.1"/>
    </source>
</evidence>
<comment type="caution">
    <text evidence="7">The sequence shown here is derived from an EMBL/GenBank/DDBJ whole genome shotgun (WGS) entry which is preliminary data.</text>
</comment>
<dbReference type="PROSITE" id="PS51755">
    <property type="entry name" value="OMPR_PHOB"/>
    <property type="match status" value="1"/>
</dbReference>
<evidence type="ECO:0000256" key="2">
    <source>
        <dbReference type="ARBA" id="ARBA00023015"/>
    </source>
</evidence>
<feature type="DNA-binding region" description="OmpR/PhoB-type" evidence="5">
    <location>
        <begin position="4"/>
        <end position="104"/>
    </location>
</feature>
<dbReference type="PRINTS" id="PR00364">
    <property type="entry name" value="DISEASERSIST"/>
</dbReference>
<dbReference type="InterPro" id="IPR051677">
    <property type="entry name" value="AfsR-DnrI-RedD_regulator"/>
</dbReference>
<dbReference type="EMBL" id="BSTX01000003">
    <property type="protein sequence ID" value="GLZ80127.1"/>
    <property type="molecule type" value="Genomic_DNA"/>
</dbReference>
<dbReference type="GO" id="GO:0006355">
    <property type="term" value="P:regulation of DNA-templated transcription"/>
    <property type="evidence" value="ECO:0007669"/>
    <property type="project" value="InterPro"/>
</dbReference>
<dbReference type="PANTHER" id="PTHR35807">
    <property type="entry name" value="TRANSCRIPTIONAL REGULATOR REDD-RELATED"/>
    <property type="match status" value="1"/>
</dbReference>
<dbReference type="SMART" id="SM00862">
    <property type="entry name" value="Trans_reg_C"/>
    <property type="match status" value="1"/>
</dbReference>
<evidence type="ECO:0000256" key="1">
    <source>
        <dbReference type="ARBA" id="ARBA00005820"/>
    </source>
</evidence>
<dbReference type="SUPFAM" id="SSF52540">
    <property type="entry name" value="P-loop containing nucleoside triphosphate hydrolases"/>
    <property type="match status" value="1"/>
</dbReference>
<dbReference type="InterPro" id="IPR027417">
    <property type="entry name" value="P-loop_NTPase"/>
</dbReference>
<keyword evidence="4" id="KW-0804">Transcription</keyword>
<organism evidence="7 8">
    <name type="scientific">Actinorhabdospora filicis</name>
    <dbReference type="NCBI Taxonomy" id="1785913"/>
    <lineage>
        <taxon>Bacteria</taxon>
        <taxon>Bacillati</taxon>
        <taxon>Actinomycetota</taxon>
        <taxon>Actinomycetes</taxon>
        <taxon>Micromonosporales</taxon>
        <taxon>Micromonosporaceae</taxon>
        <taxon>Actinorhabdospora</taxon>
    </lineage>
</organism>
<dbReference type="CDD" id="cd15831">
    <property type="entry name" value="BTAD"/>
    <property type="match status" value="1"/>
</dbReference>
<dbReference type="AlphaFoldDB" id="A0A9W6SQ71"/>
<dbReference type="Pfam" id="PF03704">
    <property type="entry name" value="BTAD"/>
    <property type="match status" value="1"/>
</dbReference>
<dbReference type="InterPro" id="IPR001867">
    <property type="entry name" value="OmpR/PhoB-type_DNA-bd"/>
</dbReference>
<dbReference type="InterPro" id="IPR036388">
    <property type="entry name" value="WH-like_DNA-bd_sf"/>
</dbReference>
<dbReference type="GO" id="GO:0000160">
    <property type="term" value="P:phosphorelay signal transduction system"/>
    <property type="evidence" value="ECO:0007669"/>
    <property type="project" value="InterPro"/>
</dbReference>
<dbReference type="SUPFAM" id="SSF46894">
    <property type="entry name" value="C-terminal effector domain of the bipartite response regulators"/>
    <property type="match status" value="1"/>
</dbReference>
<feature type="domain" description="OmpR/PhoB-type" evidence="6">
    <location>
        <begin position="4"/>
        <end position="104"/>
    </location>
</feature>
<dbReference type="InterPro" id="IPR005158">
    <property type="entry name" value="BTAD"/>
</dbReference>
<reference evidence="7" key="1">
    <citation type="submission" date="2023-03" db="EMBL/GenBank/DDBJ databases">
        <title>Actinorhabdospora filicis NBRC 111898.</title>
        <authorList>
            <person name="Ichikawa N."/>
            <person name="Sato H."/>
            <person name="Tonouchi N."/>
        </authorList>
    </citation>
    <scope>NUCLEOTIDE SEQUENCE</scope>
    <source>
        <strain evidence="7">NBRC 111898</strain>
    </source>
</reference>
<protein>
    <submittedName>
        <fullName evidence="7">XRE family transcriptional regulator</fullName>
    </submittedName>
</protein>
<evidence type="ECO:0000256" key="4">
    <source>
        <dbReference type="ARBA" id="ARBA00023163"/>
    </source>
</evidence>
<dbReference type="PANTHER" id="PTHR35807:SF1">
    <property type="entry name" value="TRANSCRIPTIONAL REGULATOR REDD"/>
    <property type="match status" value="1"/>
</dbReference>
<dbReference type="Pfam" id="PF00486">
    <property type="entry name" value="Trans_reg_C"/>
    <property type="match status" value="1"/>
</dbReference>
<gene>
    <name evidence="7" type="ORF">Afil01_49340</name>
</gene>
<dbReference type="Gene3D" id="1.25.40.10">
    <property type="entry name" value="Tetratricopeptide repeat domain"/>
    <property type="match status" value="2"/>
</dbReference>
<evidence type="ECO:0000256" key="3">
    <source>
        <dbReference type="ARBA" id="ARBA00023125"/>
    </source>
</evidence>
<dbReference type="InterPro" id="IPR016032">
    <property type="entry name" value="Sig_transdc_resp-reg_C-effctor"/>
</dbReference>
<accession>A0A9W6SQ71</accession>
<proteinExistence type="inferred from homology"/>
<keyword evidence="2" id="KW-0805">Transcription regulation</keyword>
<dbReference type="Gene3D" id="1.10.10.10">
    <property type="entry name" value="Winged helix-like DNA-binding domain superfamily/Winged helix DNA-binding domain"/>
    <property type="match status" value="1"/>
</dbReference>
<dbReference type="SUPFAM" id="SSF48452">
    <property type="entry name" value="TPR-like"/>
    <property type="match status" value="2"/>
</dbReference>
<keyword evidence="8" id="KW-1185">Reference proteome</keyword>
<dbReference type="Proteomes" id="UP001165079">
    <property type="component" value="Unassembled WGS sequence"/>
</dbReference>
<name>A0A9W6SQ71_9ACTN</name>
<dbReference type="GO" id="GO:0003677">
    <property type="term" value="F:DNA binding"/>
    <property type="evidence" value="ECO:0007669"/>
    <property type="project" value="UniProtKB-UniRule"/>
</dbReference>
<dbReference type="RefSeq" id="WP_285665252.1">
    <property type="nucleotide sequence ID" value="NZ_BSTX01000003.1"/>
</dbReference>
<evidence type="ECO:0000259" key="6">
    <source>
        <dbReference type="PROSITE" id="PS51755"/>
    </source>
</evidence>
<comment type="similarity">
    <text evidence="1">Belongs to the AfsR/DnrI/RedD regulatory family.</text>
</comment>
<sequence>MSRDPSSNRPRLSFAVLGPLDVRAGDAPLRLSGPRQERVLALLLAHAGSTVGVSSIVDAVWPDDPPATARRQVQDLAAGLRRVFREAAGEDLIATSRAGYRLDPGRHGLDLARFEELLAGGRRREALGLWRGEPFAGLGPGFAHLAGALEERRLAAWEECLTREAGDRDADVVPELRAFALAHPLREPVTAALITALHHRGRRAEALDAFEELRARLAGEFGVDPGPLVREAHLAVLREEGEVPAQLPAAPRGFVGRAAELSALDGLLDAGEPRVAAISGTGGIGKSALALHWAHRAAHHFPDGVLHADLRGFGPDAPAEPADVLAGFLSALGVRSLPDGLDTRAALYRTRLAGRRVLVVLDNARDAAQVRPLLPGSPGALAVVTGREALRDLLVAGAHALPLEPLTPGESARLLTERLGERAAGAVDAVAARCGGLPLALALVAARAALRPRVALTDLLGEIGETLTEDLAAVFSWSLREVDDASARLFALLGRHPGAEFGTAQAASLAGLPDVRPLLRRLAGAGLLTERGQGRYAMHDLLRDYALTLPGEPEAEERLADHYLRSACAANVALSPVWLAPEAPALPGVTAESFTGPAGRAWHLRERAVLVALARRDGPRRAALAIAATFTVQWQGAWAEQLEILRAARTGGGGDGRLLVEIARREAFLGRFEDAHATLDTVAGEAPDVRAERARLHVWLNERGGAITESLRTAHEELRLHRESGHAAAVVRSLSSIAWLNARLGGYAMGMAFATAARRESARLGLSSALAVAEATIGYLHLRLRQPREAVRYLGRALPRFRELRQDVVLAESLGHLADAHELSGDHAAAGAARREASAIRARLAA</sequence>
<evidence type="ECO:0000313" key="8">
    <source>
        <dbReference type="Proteomes" id="UP001165079"/>
    </source>
</evidence>
<dbReference type="InterPro" id="IPR011990">
    <property type="entry name" value="TPR-like_helical_dom_sf"/>
</dbReference>
<keyword evidence="3 5" id="KW-0238">DNA-binding</keyword>
<dbReference type="SMART" id="SM01043">
    <property type="entry name" value="BTAD"/>
    <property type="match status" value="1"/>
</dbReference>